<accession>A0A0D6QR03</accession>
<protein>
    <recommendedName>
        <fullName evidence="1">RmlD-like substrate binding domain-containing protein</fullName>
    </recommendedName>
</protein>
<evidence type="ECO:0000259" key="1">
    <source>
        <dbReference type="Pfam" id="PF04321"/>
    </source>
</evidence>
<dbReference type="Pfam" id="PF04321">
    <property type="entry name" value="RmlD_sub_bind"/>
    <property type="match status" value="1"/>
</dbReference>
<dbReference type="PANTHER" id="PTHR43242:SF1">
    <property type="entry name" value="NAD(P)-BINDING ROSSMANN-FOLD SUPERFAMILY PROTEIN"/>
    <property type="match status" value="1"/>
</dbReference>
<dbReference type="EMBL" id="GCKF01062794">
    <property type="protein sequence ID" value="JAG92917.1"/>
    <property type="molecule type" value="Transcribed_RNA"/>
</dbReference>
<dbReference type="PANTHER" id="PTHR43242">
    <property type="entry name" value="NAD(P)-BINDING ROSSMANN-FOLD SUPERFAMILY PROTEIN"/>
    <property type="match status" value="1"/>
</dbReference>
<name>A0A0D6QR03_ARACU</name>
<dbReference type="CDD" id="cd05254">
    <property type="entry name" value="dTDP_HR_like_SDR_e"/>
    <property type="match status" value="1"/>
</dbReference>
<organism evidence="2">
    <name type="scientific">Araucaria cunninghamii</name>
    <name type="common">Hoop pine</name>
    <name type="synonym">Moreton Bay pine</name>
    <dbReference type="NCBI Taxonomy" id="56994"/>
    <lineage>
        <taxon>Eukaryota</taxon>
        <taxon>Viridiplantae</taxon>
        <taxon>Streptophyta</taxon>
        <taxon>Embryophyta</taxon>
        <taxon>Tracheophyta</taxon>
        <taxon>Spermatophyta</taxon>
        <taxon>Pinopsida</taxon>
        <taxon>Pinidae</taxon>
        <taxon>Conifers II</taxon>
        <taxon>Araucariales</taxon>
        <taxon>Araucariaceae</taxon>
        <taxon>Araucaria</taxon>
    </lineage>
</organism>
<dbReference type="SUPFAM" id="SSF51735">
    <property type="entry name" value="NAD(P)-binding Rossmann-fold domains"/>
    <property type="match status" value="1"/>
</dbReference>
<feature type="domain" description="RmlD-like substrate binding" evidence="1">
    <location>
        <begin position="6"/>
        <end position="316"/>
    </location>
</feature>
<dbReference type="InterPro" id="IPR029903">
    <property type="entry name" value="RmlD-like-bd"/>
</dbReference>
<sequence length="319" mass="34919">MEKTFVLVVGGSGYLGLHLLQSLSSIADKPYVLAFTYHSHPPPAALFDAIGPQVQAFKVDLQSGEGLDNISAALGQPHVVVNCAALSIPWACESNTSAAMAINVPSALIKWMSSDNDTETPLLIHLSTDQVYEGIKSFYKEDDKTNPVNVYGKSKVMAEEFIESNYSNYAILRSSIIYGPQPIIPVEKSLPIQWIDGVLSSAKEVQFFHDEFRCPVFVKDVVNVIESLIRKWNSGDECIQTLLNVGGPDRVSRVQMAKVVADLRGYDNSRIKSVSAASVNRGVASPADISMDVRKLVSFLGINLTTFRDGVQSTLEYQE</sequence>
<dbReference type="InterPro" id="IPR036291">
    <property type="entry name" value="NAD(P)-bd_dom_sf"/>
</dbReference>
<evidence type="ECO:0000313" key="2">
    <source>
        <dbReference type="EMBL" id="JAG92917.1"/>
    </source>
</evidence>
<proteinExistence type="predicted"/>
<dbReference type="Gene3D" id="3.40.50.720">
    <property type="entry name" value="NAD(P)-binding Rossmann-like Domain"/>
    <property type="match status" value="1"/>
</dbReference>
<reference evidence="2" key="1">
    <citation type="submission" date="2015-03" db="EMBL/GenBank/DDBJ databases">
        <title>A transcriptome of Araucaria cunninghamii, an australian fine timber species.</title>
        <authorList>
            <person name="Jing Yi C.J.Y."/>
            <person name="Yin San L.Y.S."/>
            <person name="Abdul Karim S.S."/>
            <person name="Wan Azmi N.N."/>
            <person name="Hercus R.R."/>
            <person name="Croft L.L."/>
        </authorList>
    </citation>
    <scope>NUCLEOTIDE SEQUENCE</scope>
    <source>
        <strain evidence="2">MI0301</strain>
        <tissue evidence="2">Leaf</tissue>
    </source>
</reference>
<dbReference type="AlphaFoldDB" id="A0A0D6QR03"/>